<feature type="transmembrane region" description="Helical" evidence="1">
    <location>
        <begin position="283"/>
        <end position="302"/>
    </location>
</feature>
<accession>A0A2T0T327</accession>
<organism evidence="2 3">
    <name type="scientific">Spirosoma oryzae</name>
    <dbReference type="NCBI Taxonomy" id="1469603"/>
    <lineage>
        <taxon>Bacteria</taxon>
        <taxon>Pseudomonadati</taxon>
        <taxon>Bacteroidota</taxon>
        <taxon>Cytophagia</taxon>
        <taxon>Cytophagales</taxon>
        <taxon>Cytophagaceae</taxon>
        <taxon>Spirosoma</taxon>
    </lineage>
</organism>
<sequence length="475" mass="54221">MSKLDSTIASDWHPAWESRTPIQRPVNLADSSVRTGWIPVERVLFRFFFLYFTLQAVPLDWRFYRDLLTLDWGSGFYRDVFNLSRYAPRFFGYGVAADTFADWAIIAQIALLGTLIWSWQAKKRANYDGLYYVLRVVLRYRLAFGVLVYGFIKLFPLQAPYPSISNLNTAYGDFTAWKLFSLSLGVVPSYESFLGLVEIVGGLLLLNRRTTPIGLLLILPFLGNVFVSNLAYEGGEHIYSLLLITFALALFAFDAVRLFRLVSLEVAAAPARFRPVFTGWQRAARLVVKTAFIMLMVGVYGYKTYAAYRTGPYQFPQSAGLPGAAGIYNVTEFRLRGQTIPYARQDSVRWQDVVFETWNTISVKSNRPVKLDAQNTEEIHAADTDRTYEQAGSQGRHYYQYQIDSTRHVLTLTNRNPNHTSETLHLHYDRPTPQRITLSGLNEDRDSVYVVLEKRAKKYLIHEAAKAGRRGALTL</sequence>
<gene>
    <name evidence="2" type="ORF">CLV58_107137</name>
</gene>
<keyword evidence="1" id="KW-0812">Transmembrane</keyword>
<feature type="transmembrane region" description="Helical" evidence="1">
    <location>
        <begin position="43"/>
        <end position="64"/>
    </location>
</feature>
<reference evidence="2 3" key="1">
    <citation type="submission" date="2018-03" db="EMBL/GenBank/DDBJ databases">
        <title>Genomic Encyclopedia of Archaeal and Bacterial Type Strains, Phase II (KMG-II): from individual species to whole genera.</title>
        <authorList>
            <person name="Goeker M."/>
        </authorList>
    </citation>
    <scope>NUCLEOTIDE SEQUENCE [LARGE SCALE GENOMIC DNA]</scope>
    <source>
        <strain evidence="2 3">DSM 28354</strain>
    </source>
</reference>
<proteinExistence type="predicted"/>
<evidence type="ECO:0000256" key="1">
    <source>
        <dbReference type="SAM" id="Phobius"/>
    </source>
</evidence>
<protein>
    <recommendedName>
        <fullName evidence="4">DoxX-like protein</fullName>
    </recommendedName>
</protein>
<dbReference type="Proteomes" id="UP000238375">
    <property type="component" value="Unassembled WGS sequence"/>
</dbReference>
<dbReference type="RefSeq" id="WP_245882293.1">
    <property type="nucleotide sequence ID" value="NZ_PVTE01000007.1"/>
</dbReference>
<feature type="transmembrane region" description="Helical" evidence="1">
    <location>
        <begin position="179"/>
        <end position="206"/>
    </location>
</feature>
<name>A0A2T0T327_9BACT</name>
<feature type="transmembrane region" description="Helical" evidence="1">
    <location>
        <begin position="140"/>
        <end position="159"/>
    </location>
</feature>
<evidence type="ECO:0008006" key="4">
    <source>
        <dbReference type="Google" id="ProtNLM"/>
    </source>
</evidence>
<keyword evidence="3" id="KW-1185">Reference proteome</keyword>
<dbReference type="AlphaFoldDB" id="A0A2T0T327"/>
<feature type="transmembrane region" description="Helical" evidence="1">
    <location>
        <begin position="100"/>
        <end position="119"/>
    </location>
</feature>
<dbReference type="EMBL" id="PVTE01000007">
    <property type="protein sequence ID" value="PRY40043.1"/>
    <property type="molecule type" value="Genomic_DNA"/>
</dbReference>
<evidence type="ECO:0000313" key="3">
    <source>
        <dbReference type="Proteomes" id="UP000238375"/>
    </source>
</evidence>
<feature type="transmembrane region" description="Helical" evidence="1">
    <location>
        <begin position="238"/>
        <end position="262"/>
    </location>
</feature>
<feature type="transmembrane region" description="Helical" evidence="1">
    <location>
        <begin position="213"/>
        <end position="232"/>
    </location>
</feature>
<keyword evidence="1" id="KW-1133">Transmembrane helix</keyword>
<keyword evidence="1" id="KW-0472">Membrane</keyword>
<evidence type="ECO:0000313" key="2">
    <source>
        <dbReference type="EMBL" id="PRY40043.1"/>
    </source>
</evidence>
<comment type="caution">
    <text evidence="2">The sequence shown here is derived from an EMBL/GenBank/DDBJ whole genome shotgun (WGS) entry which is preliminary data.</text>
</comment>